<organism evidence="8 9">
    <name type="scientific">Betta splendens</name>
    <name type="common">Siamese fighting fish</name>
    <dbReference type="NCBI Taxonomy" id="158456"/>
    <lineage>
        <taxon>Eukaryota</taxon>
        <taxon>Metazoa</taxon>
        <taxon>Chordata</taxon>
        <taxon>Craniata</taxon>
        <taxon>Vertebrata</taxon>
        <taxon>Euteleostomi</taxon>
        <taxon>Actinopterygii</taxon>
        <taxon>Neopterygii</taxon>
        <taxon>Teleostei</taxon>
        <taxon>Neoteleostei</taxon>
        <taxon>Acanthomorphata</taxon>
        <taxon>Anabantaria</taxon>
        <taxon>Anabantiformes</taxon>
        <taxon>Anabantoidei</taxon>
        <taxon>Osphronemidae</taxon>
        <taxon>Betta</taxon>
    </lineage>
</organism>
<dbReference type="SUPFAM" id="SSF49265">
    <property type="entry name" value="Fibronectin type III"/>
    <property type="match status" value="2"/>
</dbReference>
<proteinExistence type="inferred from homology"/>
<evidence type="ECO:0000313" key="9">
    <source>
        <dbReference type="RefSeq" id="XP_028983683.1"/>
    </source>
</evidence>
<evidence type="ECO:0000256" key="5">
    <source>
        <dbReference type="SAM" id="SignalP"/>
    </source>
</evidence>
<keyword evidence="4 9" id="KW-0675">Receptor</keyword>
<dbReference type="InterPro" id="IPR050650">
    <property type="entry name" value="Type-II_Cytokine-TF_Rcpt"/>
</dbReference>
<name>A0A6P7KMA0_BETSP</name>
<dbReference type="PANTHER" id="PTHR20859:SF53">
    <property type="entry name" value="INTERLEUKIN-22 RECEPTOR SUBUNIT ALPHA-1"/>
    <property type="match status" value="1"/>
</dbReference>
<keyword evidence="3" id="KW-1015">Disulfide bond</keyword>
<evidence type="ECO:0000256" key="1">
    <source>
        <dbReference type="ARBA" id="ARBA00005399"/>
    </source>
</evidence>
<dbReference type="InterPro" id="IPR013783">
    <property type="entry name" value="Ig-like_fold"/>
</dbReference>
<evidence type="ECO:0000256" key="2">
    <source>
        <dbReference type="ARBA" id="ARBA00022729"/>
    </source>
</evidence>
<feature type="domain" description="Fibronectin type-III" evidence="6">
    <location>
        <begin position="10"/>
        <end position="109"/>
    </location>
</feature>
<evidence type="ECO:0000256" key="4">
    <source>
        <dbReference type="ARBA" id="ARBA00023170"/>
    </source>
</evidence>
<dbReference type="GO" id="GO:0005886">
    <property type="term" value="C:plasma membrane"/>
    <property type="evidence" value="ECO:0007669"/>
    <property type="project" value="TreeGrafter"/>
</dbReference>
<dbReference type="InterPro" id="IPR003961">
    <property type="entry name" value="FN3_dom"/>
</dbReference>
<dbReference type="AlphaFoldDB" id="A0A6P7KMA0"/>
<evidence type="ECO:0000256" key="3">
    <source>
        <dbReference type="ARBA" id="ARBA00023157"/>
    </source>
</evidence>
<feature type="chain" id="PRO_5028234878" evidence="5">
    <location>
        <begin position="20"/>
        <end position="219"/>
    </location>
</feature>
<gene>
    <name evidence="9" type="primary">il22ra2</name>
</gene>
<dbReference type="InterPro" id="IPR036116">
    <property type="entry name" value="FN3_sf"/>
</dbReference>
<protein>
    <submittedName>
        <fullName evidence="9">Interleukin-22 receptor subunit alpha-2 isoform X2</fullName>
    </submittedName>
</protein>
<evidence type="ECO:0000259" key="6">
    <source>
        <dbReference type="Pfam" id="PF01108"/>
    </source>
</evidence>
<dbReference type="PROSITE" id="PS51257">
    <property type="entry name" value="PROKAR_LIPOPROTEIN"/>
    <property type="match status" value="1"/>
</dbReference>
<comment type="similarity">
    <text evidence="1">Belongs to the type II cytokine receptor family.</text>
</comment>
<sequence>MTRLLLGALLLGGIGACVAAHVPEVLAPPKHVKFESVDYKNVLHWTPPSNCSSLHYYVQWKIYGEPQWLDVDGCQGIQKHKCDLSAVTSDPRERYYGRVSAACLTSSKSVWALSRRFNPRGDTIISPPELRLNVTEDAVVVHVKPPRPLVRKLHHRLLYSIYLIDSSGKEEAFELSCCSDKLTLNHLEASGRYCLQAQILVPLQARSSARSAKTCVALL</sequence>
<dbReference type="Pfam" id="PF01108">
    <property type="entry name" value="Tissue_fac"/>
    <property type="match status" value="1"/>
</dbReference>
<dbReference type="CDD" id="cd00063">
    <property type="entry name" value="FN3"/>
    <property type="match status" value="1"/>
</dbReference>
<dbReference type="GO" id="GO:0004896">
    <property type="term" value="F:cytokine receptor activity"/>
    <property type="evidence" value="ECO:0007669"/>
    <property type="project" value="TreeGrafter"/>
</dbReference>
<feature type="signal peptide" evidence="5">
    <location>
        <begin position="1"/>
        <end position="19"/>
    </location>
</feature>
<dbReference type="PANTHER" id="PTHR20859">
    <property type="entry name" value="INTERFERON/INTERLEUKIN RECEPTOR"/>
    <property type="match status" value="1"/>
</dbReference>
<dbReference type="GeneID" id="114842230"/>
<dbReference type="Proteomes" id="UP000515150">
    <property type="component" value="Chromosome 15"/>
</dbReference>
<feature type="domain" description="Interferon/interleukin receptor" evidence="7">
    <location>
        <begin position="123"/>
        <end position="216"/>
    </location>
</feature>
<accession>A0A6P7KMA0</accession>
<dbReference type="Pfam" id="PF09294">
    <property type="entry name" value="Interfer-bind"/>
    <property type="match status" value="1"/>
</dbReference>
<dbReference type="FunFam" id="2.60.40.10:FF:000348">
    <property type="entry name" value="Interleukin 20 receptor subunit alpha"/>
    <property type="match status" value="1"/>
</dbReference>
<evidence type="ECO:0000259" key="7">
    <source>
        <dbReference type="Pfam" id="PF09294"/>
    </source>
</evidence>
<dbReference type="Gene3D" id="2.60.40.10">
    <property type="entry name" value="Immunoglobulins"/>
    <property type="match status" value="1"/>
</dbReference>
<reference evidence="9" key="1">
    <citation type="submission" date="2025-08" db="UniProtKB">
        <authorList>
            <consortium name="RefSeq"/>
        </authorList>
    </citation>
    <scope>IDENTIFICATION</scope>
</reference>
<keyword evidence="8" id="KW-1185">Reference proteome</keyword>
<dbReference type="InterPro" id="IPR015373">
    <property type="entry name" value="Interferon/interleukin_rcp_dom"/>
</dbReference>
<dbReference type="RefSeq" id="XP_028983683.1">
    <property type="nucleotide sequence ID" value="XM_029127850.3"/>
</dbReference>
<evidence type="ECO:0000313" key="8">
    <source>
        <dbReference type="Proteomes" id="UP000515150"/>
    </source>
</evidence>
<keyword evidence="2 5" id="KW-0732">Signal</keyword>
<dbReference type="CTD" id="116379"/>